<evidence type="ECO:0000259" key="1">
    <source>
        <dbReference type="Pfam" id="PF00391"/>
    </source>
</evidence>
<feature type="non-terminal residue" evidence="3">
    <location>
        <position position="869"/>
    </location>
</feature>
<dbReference type="Pfam" id="PF01326">
    <property type="entry name" value="PPDK_N"/>
    <property type="match status" value="1"/>
</dbReference>
<sequence>MLVHFSTDELVSISKVGGKAASLISLQQGGANVPAGFVLTSDYFASWLARVETCEAWREALSILTETGVRRPDLATRTRLADVCDRVKDIARGFDFTAEQRSLLGTVDTLGNGPYAVRSSSPEEDLAGASFAGQYETVLNVDTAEIEEAIRSCFASCLDSRVLLYKQEMKFERLAPAIAVVVQQQVPSESSGVVFSLNPLTNDYDEILINASWGLGEALVSGDITPDSVVVSKVTGDIVEHRIGDKGGDRAEEACLDQAQIGELSAEVKRIEELFDTPVDVEWAFSGGHLYVLQARPITAYVPMAAEMLTEPGAPRRLYVDGYLTDGITMSGPVSPMGTELVAHLVQYMLAWAVGPVEKLRLDDYGFRLAGGRMYIDLSAYLHVMGKGKALAKSAESMDPTVAAILTSPELEQYRPPTVPKHMRRLALFLPLPKVLWRMRRAVQVVVRASRKPQIFQAEYSQILADFEEHVRRPIDFDQSLVEAIGEDMMRAGTVTMDSSYPAFMVFWIATFRIKALIDDTSEKQVALVDALLSGYEDDMVVNMGHALFDMAQLLPTDAFDDLQQLVSALQARSLPDKFLARWDAFVFDYGHRGPLEMDLLNPRYGDSPQLILRQIATLARSGGTFNPHDMQAKQVKGREEAYQKLLELLPARKGKKLKKLYTDIQSYNGAREYFKHHMTELYHRYRKHTMWRADQFVADGRLDRADDVFQLSFEDVDRAHADASMDIRALVAEKGALFVKQCAQVRHFPLAIDSRGRVFRPQVPSTDEPEGTLVGTAVSGGVATGPIKVLNDPFEKDVEPGDILVAVTTDPGWTPLFINAAAVILEIGGELQHGALVAREYGKPCVSGIADVTHQFEDGQIVEVDGNT</sequence>
<evidence type="ECO:0008006" key="4">
    <source>
        <dbReference type="Google" id="ProtNLM"/>
    </source>
</evidence>
<organism evidence="3">
    <name type="scientific">marine metagenome</name>
    <dbReference type="NCBI Taxonomy" id="408172"/>
    <lineage>
        <taxon>unclassified sequences</taxon>
        <taxon>metagenomes</taxon>
        <taxon>ecological metagenomes</taxon>
    </lineage>
</organism>
<evidence type="ECO:0000259" key="2">
    <source>
        <dbReference type="Pfam" id="PF01326"/>
    </source>
</evidence>
<dbReference type="PANTHER" id="PTHR43615">
    <property type="entry name" value="PHOSPHOENOLPYRUVATE SYNTHASE-RELATED"/>
    <property type="match status" value="1"/>
</dbReference>
<dbReference type="InterPro" id="IPR051549">
    <property type="entry name" value="PEP_Utilizing_Enz"/>
</dbReference>
<dbReference type="Gene3D" id="3.50.30.10">
    <property type="entry name" value="Phosphohistidine domain"/>
    <property type="match status" value="1"/>
</dbReference>
<feature type="domain" description="Pyruvate phosphate dikinase AMP/ATP-binding" evidence="2">
    <location>
        <begin position="14"/>
        <end position="300"/>
    </location>
</feature>
<dbReference type="Pfam" id="PF00391">
    <property type="entry name" value="PEP-utilizers"/>
    <property type="match status" value="1"/>
</dbReference>
<dbReference type="AlphaFoldDB" id="A0A381T606"/>
<dbReference type="InterPro" id="IPR002192">
    <property type="entry name" value="PPDK_AMP/ATP-bd"/>
</dbReference>
<dbReference type="Gene3D" id="3.30.1490.20">
    <property type="entry name" value="ATP-grasp fold, A domain"/>
    <property type="match status" value="1"/>
</dbReference>
<evidence type="ECO:0000313" key="3">
    <source>
        <dbReference type="EMBL" id="SVA11626.1"/>
    </source>
</evidence>
<feature type="domain" description="PEP-utilising enzyme mobile" evidence="1">
    <location>
        <begin position="800"/>
        <end position="869"/>
    </location>
</feature>
<reference evidence="3" key="1">
    <citation type="submission" date="2018-05" db="EMBL/GenBank/DDBJ databases">
        <authorList>
            <person name="Lanie J.A."/>
            <person name="Ng W.-L."/>
            <person name="Kazmierczak K.M."/>
            <person name="Andrzejewski T.M."/>
            <person name="Davidsen T.M."/>
            <person name="Wayne K.J."/>
            <person name="Tettelin H."/>
            <person name="Glass J.I."/>
            <person name="Rusch D."/>
            <person name="Podicherti R."/>
            <person name="Tsui H.-C.T."/>
            <person name="Winkler M.E."/>
        </authorList>
    </citation>
    <scope>NUCLEOTIDE SEQUENCE</scope>
</reference>
<dbReference type="PANTHER" id="PTHR43615:SF1">
    <property type="entry name" value="PPDK_N DOMAIN-CONTAINING PROTEIN"/>
    <property type="match status" value="1"/>
</dbReference>
<dbReference type="GO" id="GO:0005524">
    <property type="term" value="F:ATP binding"/>
    <property type="evidence" value="ECO:0007669"/>
    <property type="project" value="InterPro"/>
</dbReference>
<accession>A0A381T606</accession>
<dbReference type="GO" id="GO:0016301">
    <property type="term" value="F:kinase activity"/>
    <property type="evidence" value="ECO:0007669"/>
    <property type="project" value="InterPro"/>
</dbReference>
<gene>
    <name evidence="3" type="ORF">METZ01_LOCUS64480</name>
</gene>
<proteinExistence type="predicted"/>
<name>A0A381T606_9ZZZZ</name>
<dbReference type="SUPFAM" id="SSF56059">
    <property type="entry name" value="Glutathione synthetase ATP-binding domain-like"/>
    <property type="match status" value="1"/>
</dbReference>
<protein>
    <recommendedName>
        <fullName evidence="4">Pyruvate phosphate dikinase AMP/ATP-binding domain-containing protein</fullName>
    </recommendedName>
</protein>
<dbReference type="InterPro" id="IPR013815">
    <property type="entry name" value="ATP_grasp_subdomain_1"/>
</dbReference>
<dbReference type="InterPro" id="IPR008279">
    <property type="entry name" value="PEP-util_enz_mobile_dom"/>
</dbReference>
<dbReference type="SUPFAM" id="SSF52009">
    <property type="entry name" value="Phosphohistidine domain"/>
    <property type="match status" value="1"/>
</dbReference>
<dbReference type="InterPro" id="IPR036637">
    <property type="entry name" value="Phosphohistidine_dom_sf"/>
</dbReference>
<dbReference type="Gene3D" id="3.30.470.20">
    <property type="entry name" value="ATP-grasp fold, B domain"/>
    <property type="match status" value="1"/>
</dbReference>
<dbReference type="EMBL" id="UINC01004080">
    <property type="protein sequence ID" value="SVA11626.1"/>
    <property type="molecule type" value="Genomic_DNA"/>
</dbReference>